<sequence length="131" mass="15164">MLETGIIETSESSYRSNIFLVPKPPDKEGNKSNLAQINEIAREKLVAAKLRAKYYYDKKVNEINFKVGDSVWLLRGGKKKKLEDQYTGPYTIIETFKNKPHVKIELKKNKHSIVHSNRLRLSKINPNDEHV</sequence>
<accession>A0ABD2WZ87</accession>
<reference evidence="1 2" key="1">
    <citation type="journal article" date="2024" name="bioRxiv">
        <title>A reference genome for Trichogramma kaykai: A tiny desert-dwelling parasitoid wasp with competing sex-ratio distorters.</title>
        <authorList>
            <person name="Culotta J."/>
            <person name="Lindsey A.R."/>
        </authorList>
    </citation>
    <scope>NUCLEOTIDE SEQUENCE [LARGE SCALE GENOMIC DNA]</scope>
    <source>
        <strain evidence="1 2">KSX58</strain>
    </source>
</reference>
<dbReference type="Gene3D" id="2.30.30.850">
    <property type="match status" value="1"/>
</dbReference>
<protein>
    <submittedName>
        <fullName evidence="1">Uncharacterized protein</fullName>
    </submittedName>
</protein>
<evidence type="ECO:0000313" key="2">
    <source>
        <dbReference type="Proteomes" id="UP001627154"/>
    </source>
</evidence>
<dbReference type="Proteomes" id="UP001627154">
    <property type="component" value="Unassembled WGS sequence"/>
</dbReference>
<organism evidence="1 2">
    <name type="scientific">Trichogramma kaykai</name>
    <dbReference type="NCBI Taxonomy" id="54128"/>
    <lineage>
        <taxon>Eukaryota</taxon>
        <taxon>Metazoa</taxon>
        <taxon>Ecdysozoa</taxon>
        <taxon>Arthropoda</taxon>
        <taxon>Hexapoda</taxon>
        <taxon>Insecta</taxon>
        <taxon>Pterygota</taxon>
        <taxon>Neoptera</taxon>
        <taxon>Endopterygota</taxon>
        <taxon>Hymenoptera</taxon>
        <taxon>Apocrita</taxon>
        <taxon>Proctotrupomorpha</taxon>
        <taxon>Chalcidoidea</taxon>
        <taxon>Trichogrammatidae</taxon>
        <taxon>Trichogramma</taxon>
    </lineage>
</organism>
<comment type="caution">
    <text evidence="1">The sequence shown here is derived from an EMBL/GenBank/DDBJ whole genome shotgun (WGS) entry which is preliminary data.</text>
</comment>
<name>A0ABD2WZ87_9HYME</name>
<dbReference type="AlphaFoldDB" id="A0ABD2WZ87"/>
<evidence type="ECO:0000313" key="1">
    <source>
        <dbReference type="EMBL" id="KAL3398160.1"/>
    </source>
</evidence>
<keyword evidence="2" id="KW-1185">Reference proteome</keyword>
<gene>
    <name evidence="1" type="ORF">TKK_008367</name>
</gene>
<proteinExistence type="predicted"/>
<dbReference type="EMBL" id="JBJJXI010000060">
    <property type="protein sequence ID" value="KAL3398160.1"/>
    <property type="molecule type" value="Genomic_DNA"/>
</dbReference>